<evidence type="ECO:0000256" key="1">
    <source>
        <dbReference type="ARBA" id="ARBA00004651"/>
    </source>
</evidence>
<keyword evidence="6 8" id="KW-0472">Membrane</keyword>
<dbReference type="InterPro" id="IPR001927">
    <property type="entry name" value="Na/Gal_symport"/>
</dbReference>
<evidence type="ECO:0000256" key="2">
    <source>
        <dbReference type="ARBA" id="ARBA00022448"/>
    </source>
</evidence>
<evidence type="ECO:0000256" key="7">
    <source>
        <dbReference type="SAM" id="MobiDB-lite"/>
    </source>
</evidence>
<feature type="transmembrane region" description="Helical" evidence="8">
    <location>
        <begin position="210"/>
        <end position="231"/>
    </location>
</feature>
<dbReference type="EMBL" id="CP003600">
    <property type="protein sequence ID" value="AFY93417.1"/>
    <property type="molecule type" value="Genomic_DNA"/>
</dbReference>
<feature type="compositionally biased region" description="Polar residues" evidence="7">
    <location>
        <begin position="1"/>
        <end position="11"/>
    </location>
</feature>
<dbReference type="GO" id="GO:0008643">
    <property type="term" value="P:carbohydrate transport"/>
    <property type="evidence" value="ECO:0007669"/>
    <property type="project" value="InterPro"/>
</dbReference>
<evidence type="ECO:0000256" key="6">
    <source>
        <dbReference type="ARBA" id="ARBA00023136"/>
    </source>
</evidence>
<dbReference type="STRING" id="1173020.Cha6605_2344"/>
<sequence>MTDSPSEAGDSSSEKLPPSPTIGKMNFATKLAYGAGDMGAAITAILLLSYLSPFLTDVAHLSPGLAGQSQLVGKFWDAVNDPMVGVLSDRGQIFSDKIRKRWGRRYPWMLWGAIPFGLFFALQWIVPFPETNQLGLFVFYTLISILFNTFFTVVNLPYTALTAELTADYNERTSLSTFRFTFSIGGSIIALLIARTIFQQLADPATQYLTIGIICAVLSVFPLFWCVFGTVRRAKAVAAQQPAEMEPVTIPMREQLRLVFTNRPFLLVVGIYLCSWFSLQLTAAIIPYFVVSYMGLKQADSPLVILAVQGTALGMLSVWNAISQKVGKKVVYFVGTSIWIVAQLGLYSLQPGQTTLMYVFAVMAGLGVSTAYLVPWSMLPDVIELDELRTGQRREGIFYSFMVFLQKICLGLAVAGVLQSLEWTGYRLPTAEIPIPEQPVAVLDAIRLSIGPVPTLSLICGLICAYFYPITRQMHQQILLQLQERRNRQH</sequence>
<feature type="transmembrane region" description="Helical" evidence="8">
    <location>
        <begin position="330"/>
        <end position="349"/>
    </location>
</feature>
<dbReference type="NCBIfam" id="TIGR00792">
    <property type="entry name" value="gph"/>
    <property type="match status" value="1"/>
</dbReference>
<evidence type="ECO:0000256" key="3">
    <source>
        <dbReference type="ARBA" id="ARBA00022475"/>
    </source>
</evidence>
<dbReference type="eggNOG" id="COG2211">
    <property type="taxonomic scope" value="Bacteria"/>
</dbReference>
<dbReference type="InterPro" id="IPR036259">
    <property type="entry name" value="MFS_trans_sf"/>
</dbReference>
<dbReference type="HOGENOM" id="CLU_027408_6_0_3"/>
<dbReference type="PANTHER" id="PTHR11328:SF24">
    <property type="entry name" value="MAJOR FACILITATOR SUPERFAMILY (MFS) PROFILE DOMAIN-CONTAINING PROTEIN"/>
    <property type="match status" value="1"/>
</dbReference>
<feature type="transmembrane region" description="Helical" evidence="8">
    <location>
        <begin position="396"/>
        <end position="418"/>
    </location>
</feature>
<dbReference type="Proteomes" id="UP000010366">
    <property type="component" value="Chromosome"/>
</dbReference>
<evidence type="ECO:0000256" key="5">
    <source>
        <dbReference type="ARBA" id="ARBA00022989"/>
    </source>
</evidence>
<gene>
    <name evidence="9" type="ORF">Cha6605_2344</name>
</gene>
<dbReference type="GO" id="GO:0006814">
    <property type="term" value="P:sodium ion transport"/>
    <property type="evidence" value="ECO:0007669"/>
    <property type="project" value="InterPro"/>
</dbReference>
<feature type="transmembrane region" description="Helical" evidence="8">
    <location>
        <begin position="265"/>
        <end position="291"/>
    </location>
</feature>
<keyword evidence="10" id="KW-1185">Reference proteome</keyword>
<protein>
    <submittedName>
        <fullName evidence="9">Glycoside/pentoside/hexuronide transporter</fullName>
    </submittedName>
</protein>
<dbReference type="AlphaFoldDB" id="K9UE79"/>
<feature type="transmembrane region" description="Helical" evidence="8">
    <location>
        <begin position="178"/>
        <end position="198"/>
    </location>
</feature>
<evidence type="ECO:0000313" key="9">
    <source>
        <dbReference type="EMBL" id="AFY93417.1"/>
    </source>
</evidence>
<dbReference type="FunFam" id="1.20.1250.20:FF:000183">
    <property type="entry name" value="sodium-dependent lysophosphatidylcholine symporter 1 isoform X2"/>
    <property type="match status" value="1"/>
</dbReference>
<dbReference type="OrthoDB" id="9764596at2"/>
<dbReference type="SUPFAM" id="SSF103473">
    <property type="entry name" value="MFS general substrate transporter"/>
    <property type="match status" value="1"/>
</dbReference>
<dbReference type="KEGG" id="cmp:Cha6605_2344"/>
<accession>K9UE79</accession>
<keyword evidence="2" id="KW-0813">Transport</keyword>
<keyword evidence="5 8" id="KW-1133">Transmembrane helix</keyword>
<reference evidence="9 10" key="1">
    <citation type="submission" date="2012-05" db="EMBL/GenBank/DDBJ databases">
        <title>Finished chromosome of genome of Chamaesiphon sp. PCC 6605.</title>
        <authorList>
            <consortium name="US DOE Joint Genome Institute"/>
            <person name="Gugger M."/>
            <person name="Coursin T."/>
            <person name="Rippka R."/>
            <person name="Tandeau De Marsac N."/>
            <person name="Huntemann M."/>
            <person name="Wei C.-L."/>
            <person name="Han J."/>
            <person name="Detter J.C."/>
            <person name="Han C."/>
            <person name="Tapia R."/>
            <person name="Chen A."/>
            <person name="Kyrpides N."/>
            <person name="Mavromatis K."/>
            <person name="Markowitz V."/>
            <person name="Szeto E."/>
            <person name="Ivanova N."/>
            <person name="Pagani I."/>
            <person name="Pati A."/>
            <person name="Goodwin L."/>
            <person name="Nordberg H.P."/>
            <person name="Cantor M.N."/>
            <person name="Hua S.X."/>
            <person name="Woyke T."/>
            <person name="Kerfeld C.A."/>
        </authorList>
    </citation>
    <scope>NUCLEOTIDE SEQUENCE [LARGE SCALE GENOMIC DNA]</scope>
    <source>
        <strain evidence="10">ATCC 27169 / PCC 6605</strain>
    </source>
</reference>
<name>K9UE79_CHAP6</name>
<feature type="transmembrane region" description="Helical" evidence="8">
    <location>
        <begin position="106"/>
        <end position="125"/>
    </location>
</feature>
<feature type="transmembrane region" description="Helical" evidence="8">
    <location>
        <begin position="137"/>
        <end position="158"/>
    </location>
</feature>
<dbReference type="PATRIC" id="fig|1173020.3.peg.2665"/>
<feature type="transmembrane region" description="Helical" evidence="8">
    <location>
        <begin position="31"/>
        <end position="51"/>
    </location>
</feature>
<feature type="region of interest" description="Disordered" evidence="7">
    <location>
        <begin position="1"/>
        <end position="21"/>
    </location>
</feature>
<dbReference type="CDD" id="cd17332">
    <property type="entry name" value="MFS_MelB_like"/>
    <property type="match status" value="1"/>
</dbReference>
<proteinExistence type="predicted"/>
<dbReference type="Pfam" id="PF13347">
    <property type="entry name" value="MFS_2"/>
    <property type="match status" value="1"/>
</dbReference>
<dbReference type="RefSeq" id="WP_015159567.1">
    <property type="nucleotide sequence ID" value="NC_019697.1"/>
</dbReference>
<feature type="transmembrane region" description="Helical" evidence="8">
    <location>
        <begin position="303"/>
        <end position="323"/>
    </location>
</feature>
<dbReference type="GO" id="GO:0005886">
    <property type="term" value="C:plasma membrane"/>
    <property type="evidence" value="ECO:0007669"/>
    <property type="project" value="UniProtKB-SubCell"/>
</dbReference>
<dbReference type="InterPro" id="IPR039672">
    <property type="entry name" value="MFS_2"/>
</dbReference>
<organism evidence="9 10">
    <name type="scientific">Chamaesiphon minutus (strain ATCC 27169 / PCC 6605)</name>
    <dbReference type="NCBI Taxonomy" id="1173020"/>
    <lineage>
        <taxon>Bacteria</taxon>
        <taxon>Bacillati</taxon>
        <taxon>Cyanobacteriota</taxon>
        <taxon>Cyanophyceae</taxon>
        <taxon>Gomontiellales</taxon>
        <taxon>Chamaesiphonaceae</taxon>
        <taxon>Chamaesiphon</taxon>
    </lineage>
</organism>
<evidence type="ECO:0000256" key="4">
    <source>
        <dbReference type="ARBA" id="ARBA00022692"/>
    </source>
</evidence>
<dbReference type="PANTHER" id="PTHR11328">
    <property type="entry name" value="MAJOR FACILITATOR SUPERFAMILY DOMAIN-CONTAINING PROTEIN"/>
    <property type="match status" value="1"/>
</dbReference>
<comment type="subcellular location">
    <subcellularLocation>
        <location evidence="1">Cell membrane</location>
        <topology evidence="1">Multi-pass membrane protein</topology>
    </subcellularLocation>
</comment>
<evidence type="ECO:0000256" key="8">
    <source>
        <dbReference type="SAM" id="Phobius"/>
    </source>
</evidence>
<dbReference type="GO" id="GO:0015293">
    <property type="term" value="F:symporter activity"/>
    <property type="evidence" value="ECO:0007669"/>
    <property type="project" value="InterPro"/>
</dbReference>
<dbReference type="Gene3D" id="1.20.1250.20">
    <property type="entry name" value="MFS general substrate transporter like domains"/>
    <property type="match status" value="2"/>
</dbReference>
<evidence type="ECO:0000313" key="10">
    <source>
        <dbReference type="Proteomes" id="UP000010366"/>
    </source>
</evidence>
<feature type="transmembrane region" description="Helical" evidence="8">
    <location>
        <begin position="446"/>
        <end position="468"/>
    </location>
</feature>
<keyword evidence="3" id="KW-1003">Cell membrane</keyword>
<feature type="transmembrane region" description="Helical" evidence="8">
    <location>
        <begin position="355"/>
        <end position="375"/>
    </location>
</feature>
<keyword evidence="4 8" id="KW-0812">Transmembrane</keyword>